<organism evidence="10 11">
    <name type="scientific">Xylona heveae (strain CBS 132557 / TC161)</name>
    <dbReference type="NCBI Taxonomy" id="1328760"/>
    <lineage>
        <taxon>Eukaryota</taxon>
        <taxon>Fungi</taxon>
        <taxon>Dikarya</taxon>
        <taxon>Ascomycota</taxon>
        <taxon>Pezizomycotina</taxon>
        <taxon>Xylonomycetes</taxon>
        <taxon>Xylonales</taxon>
        <taxon>Xylonaceae</taxon>
        <taxon>Xylona</taxon>
    </lineage>
</organism>
<accession>A0A165K1T8</accession>
<dbReference type="OrthoDB" id="3266505at2759"/>
<keyword evidence="5" id="KW-0238">DNA-binding</keyword>
<evidence type="ECO:0000256" key="2">
    <source>
        <dbReference type="ARBA" id="ARBA00022723"/>
    </source>
</evidence>
<dbReference type="EMBL" id="KV407454">
    <property type="protein sequence ID" value="KZF26891.1"/>
    <property type="molecule type" value="Genomic_DNA"/>
</dbReference>
<evidence type="ECO:0000256" key="4">
    <source>
        <dbReference type="ARBA" id="ARBA00023015"/>
    </source>
</evidence>
<comment type="subcellular location">
    <subcellularLocation>
        <location evidence="1">Nucleus</location>
    </subcellularLocation>
</comment>
<dbReference type="GeneID" id="28895003"/>
<feature type="domain" description="Zn(2)-C6 fungal-type" evidence="9">
    <location>
        <begin position="12"/>
        <end position="42"/>
    </location>
</feature>
<evidence type="ECO:0000256" key="7">
    <source>
        <dbReference type="ARBA" id="ARBA00023242"/>
    </source>
</evidence>
<dbReference type="PANTHER" id="PTHR31313:SF81">
    <property type="entry name" value="TY1 ENHANCER ACTIVATOR"/>
    <property type="match status" value="1"/>
</dbReference>
<name>A0A165K1T8_XYLHT</name>
<evidence type="ECO:0000256" key="8">
    <source>
        <dbReference type="SAM" id="MobiDB-lite"/>
    </source>
</evidence>
<dbReference type="SMART" id="SM00066">
    <property type="entry name" value="GAL4"/>
    <property type="match status" value="1"/>
</dbReference>
<evidence type="ECO:0000256" key="1">
    <source>
        <dbReference type="ARBA" id="ARBA00004123"/>
    </source>
</evidence>
<evidence type="ECO:0000313" key="11">
    <source>
        <dbReference type="Proteomes" id="UP000076632"/>
    </source>
</evidence>
<dbReference type="SUPFAM" id="SSF57701">
    <property type="entry name" value="Zn2/Cys6 DNA-binding domain"/>
    <property type="match status" value="1"/>
</dbReference>
<feature type="compositionally biased region" description="Low complexity" evidence="8">
    <location>
        <begin position="702"/>
        <end position="712"/>
    </location>
</feature>
<dbReference type="GO" id="GO:0008270">
    <property type="term" value="F:zinc ion binding"/>
    <property type="evidence" value="ECO:0007669"/>
    <property type="project" value="InterPro"/>
</dbReference>
<feature type="compositionally biased region" description="Polar residues" evidence="8">
    <location>
        <begin position="771"/>
        <end position="793"/>
    </location>
</feature>
<evidence type="ECO:0000256" key="3">
    <source>
        <dbReference type="ARBA" id="ARBA00022833"/>
    </source>
</evidence>
<dbReference type="RefSeq" id="XP_018192446.1">
    <property type="nucleotide sequence ID" value="XM_018329866.1"/>
</dbReference>
<dbReference type="Pfam" id="PF00172">
    <property type="entry name" value="Zn_clus"/>
    <property type="match status" value="1"/>
</dbReference>
<reference evidence="10 11" key="1">
    <citation type="journal article" date="2016" name="Fungal Biol.">
        <title>The genome of Xylona heveae provides a window into fungal endophytism.</title>
        <authorList>
            <person name="Gazis R."/>
            <person name="Kuo A."/>
            <person name="Riley R."/>
            <person name="LaButti K."/>
            <person name="Lipzen A."/>
            <person name="Lin J."/>
            <person name="Amirebrahimi M."/>
            <person name="Hesse C.N."/>
            <person name="Spatafora J.W."/>
            <person name="Henrissat B."/>
            <person name="Hainaut M."/>
            <person name="Grigoriev I.V."/>
            <person name="Hibbett D.S."/>
        </authorList>
    </citation>
    <scope>NUCLEOTIDE SEQUENCE [LARGE SCALE GENOMIC DNA]</scope>
    <source>
        <strain evidence="10 11">TC161</strain>
    </source>
</reference>
<keyword evidence="4" id="KW-0805">Transcription regulation</keyword>
<proteinExistence type="predicted"/>
<dbReference type="InParanoid" id="A0A165K1T8"/>
<dbReference type="Proteomes" id="UP000076632">
    <property type="component" value="Unassembled WGS sequence"/>
</dbReference>
<keyword evidence="11" id="KW-1185">Reference proteome</keyword>
<dbReference type="GO" id="GO:0003677">
    <property type="term" value="F:DNA binding"/>
    <property type="evidence" value="ECO:0007669"/>
    <property type="project" value="UniProtKB-KW"/>
</dbReference>
<dbReference type="GO" id="GO:0000981">
    <property type="term" value="F:DNA-binding transcription factor activity, RNA polymerase II-specific"/>
    <property type="evidence" value="ECO:0007669"/>
    <property type="project" value="InterPro"/>
</dbReference>
<dbReference type="InterPro" id="IPR036864">
    <property type="entry name" value="Zn2-C6_fun-type_DNA-bd_sf"/>
</dbReference>
<dbReference type="InterPro" id="IPR051615">
    <property type="entry name" value="Transcr_Regulatory_Elem"/>
</dbReference>
<evidence type="ECO:0000313" key="10">
    <source>
        <dbReference type="EMBL" id="KZF26891.1"/>
    </source>
</evidence>
<evidence type="ECO:0000259" key="9">
    <source>
        <dbReference type="PROSITE" id="PS50048"/>
    </source>
</evidence>
<dbReference type="PROSITE" id="PS00463">
    <property type="entry name" value="ZN2_CY6_FUNGAL_1"/>
    <property type="match status" value="1"/>
</dbReference>
<dbReference type="AlphaFoldDB" id="A0A165K1T8"/>
<evidence type="ECO:0000256" key="6">
    <source>
        <dbReference type="ARBA" id="ARBA00023163"/>
    </source>
</evidence>
<gene>
    <name evidence="10" type="ORF">L228DRAFT_21079</name>
</gene>
<keyword evidence="6" id="KW-0804">Transcription</keyword>
<feature type="compositionally biased region" description="Polar residues" evidence="8">
    <location>
        <begin position="130"/>
        <end position="143"/>
    </location>
</feature>
<dbReference type="CDD" id="cd12148">
    <property type="entry name" value="fungal_TF_MHR"/>
    <property type="match status" value="1"/>
</dbReference>
<keyword evidence="3" id="KW-0862">Zinc</keyword>
<sequence>MPQRERTKASNACLACRRSKRRCNGATPACSNCVRSGKICHYKPESDGRKHVSGAYVESLEQQLRDLTDVLEGVRHHHRTEAESGALSHGISPHTSTLKAREGPSDVGTASGLENDWKDEETLALEESHSQPAQEQSQVSVQPTGLAAEHDLPSSSHGFASLIEQVPLAVITDPRSCPWAWLKACSGSLKTDEPPNQSSSSIEMSSELEEPSSEFGWSAASGSVDASILNHEADLLHLFEKNFGSLFGKLRLCQNDSIHSHRLSANDFLANATCSLGAQCATSAAVRNVGQMFQERAEGAVLSLCRQSDDFRVYQGTVILEYLELSAGDWKMSQIYHEISCTLRRNLEEKETDARLEGVYPETSETDEKETLKKASHTHDLLGYILSAMTGIHVQELRHPHTQGARHGAHFDSDVACKASSIEKGVGKLVLKEMRRIDKMSGSPSIELDKMLLETHAKLVKLDKDLPKTASSRELAKMTSLVRARMAIHTGYITLHSHLLSLSTSQRAKALAFRLSTDRAFQLARLWLRYKQLFDQTSVPIQVVHYIYCAAVILLMNASSSNPDVKIKAKPLFKAVYDTLTTLSEAIPLAQLAANVLHHIMDDWGLSHIITRPSRQQSVILETELPSRPRIADQSAFVETIDKGREVLVPSNVGFMEEGTQLDQGNDNSDIQQLAQQFLPPGSLHQDIHNLDDQIFNQFQDHNNNNNLMQMDPLDLQHPYPSINDQSFHFDLSSSQPPSHFAPNPQVATAAPQAHQDPFSFADLLPHRDANSSIPNHSIPSQEAQTTSSSSIPLPTYSNTTVPLTHYPSSFQQGHNDALNLSQLWPMHQDQRRSPANPFWGDPSMPLALGSLPEFETYMVEGFGPNDTEPEF</sequence>
<feature type="region of interest" description="Disordered" evidence="8">
    <location>
        <begin position="702"/>
        <end position="793"/>
    </location>
</feature>
<dbReference type="PROSITE" id="PS50048">
    <property type="entry name" value="ZN2_CY6_FUNGAL_2"/>
    <property type="match status" value="1"/>
</dbReference>
<keyword evidence="2" id="KW-0479">Metal-binding</keyword>
<dbReference type="InterPro" id="IPR001138">
    <property type="entry name" value="Zn2Cys6_DnaBD"/>
</dbReference>
<protein>
    <recommendedName>
        <fullName evidence="9">Zn(2)-C6 fungal-type domain-containing protein</fullName>
    </recommendedName>
</protein>
<dbReference type="GO" id="GO:0005634">
    <property type="term" value="C:nucleus"/>
    <property type="evidence" value="ECO:0007669"/>
    <property type="project" value="UniProtKB-SubCell"/>
</dbReference>
<feature type="region of interest" description="Disordered" evidence="8">
    <location>
        <begin position="79"/>
        <end position="143"/>
    </location>
</feature>
<evidence type="ECO:0000256" key="5">
    <source>
        <dbReference type="ARBA" id="ARBA00023125"/>
    </source>
</evidence>
<dbReference type="CDD" id="cd00067">
    <property type="entry name" value="GAL4"/>
    <property type="match status" value="1"/>
</dbReference>
<dbReference type="PANTHER" id="PTHR31313">
    <property type="entry name" value="TY1 ENHANCER ACTIVATOR"/>
    <property type="match status" value="1"/>
</dbReference>
<feature type="compositionally biased region" description="Polar residues" evidence="8">
    <location>
        <begin position="723"/>
        <end position="738"/>
    </location>
</feature>
<keyword evidence="7" id="KW-0539">Nucleus</keyword>
<dbReference type="Gene3D" id="4.10.240.10">
    <property type="entry name" value="Zn(2)-C6 fungal-type DNA-binding domain"/>
    <property type="match status" value="1"/>
</dbReference>